<dbReference type="OrthoDB" id="27237at2759"/>
<evidence type="ECO:0000256" key="1">
    <source>
        <dbReference type="SAM" id="MobiDB-lite"/>
    </source>
</evidence>
<organism evidence="2 3">
    <name type="scientific">Venustampulla echinocandica</name>
    <dbReference type="NCBI Taxonomy" id="2656787"/>
    <lineage>
        <taxon>Eukaryota</taxon>
        <taxon>Fungi</taxon>
        <taxon>Dikarya</taxon>
        <taxon>Ascomycota</taxon>
        <taxon>Pezizomycotina</taxon>
        <taxon>Leotiomycetes</taxon>
        <taxon>Helotiales</taxon>
        <taxon>Pleuroascaceae</taxon>
        <taxon>Venustampulla</taxon>
    </lineage>
</organism>
<dbReference type="Proteomes" id="UP000254866">
    <property type="component" value="Unassembled WGS sequence"/>
</dbReference>
<feature type="region of interest" description="Disordered" evidence="1">
    <location>
        <begin position="552"/>
        <end position="590"/>
    </location>
</feature>
<comment type="caution">
    <text evidence="2">The sequence shown here is derived from an EMBL/GenBank/DDBJ whole genome shotgun (WGS) entry which is preliminary data.</text>
</comment>
<dbReference type="GeneID" id="43601810"/>
<sequence length="639" mass="72064">MEADKDEFRGFEDGFNGFPKRLPDDCVEYSLFVIDARLKSQRELLSRLEAVRKEAVKLAESLLKDYIWQRDGFKLEVENSKGLMYLHGLTNYGDAVDDEWLVVYLLRELSNRYSDLWIRVVDVDGEFLLIEAANALPRWLNPEIADHRVWIHANDLRIIPLSAAPTTSSAKETAPVSRSLSLDEAHKTIASNPGILIHSPLIEAEAFYRLQNYPSQITASLHYATITIPRKLAYILHGRAASIAPATEAFYLRDPIALKPLQSISSNLVFPPEDHVTISVRFTKVLYAQLKSQQFSPPIAWKAKLAEAEENSSSTDLKQKRYPQLEMGMKVTSGFEMLITDPKNRDKHIVREIKLLLDDLDTDEEDLPTDEEISRWEDVAREDDEKWLDINFEDFERELAGNPQEKKPSIPGAFGPESPPGFGDAKTQADLKKMVERFESFLNDNEAGIDGAEMDEMDFDDDEGDSEEDSEDEDKDVSFDENEFARMMREMMGLPSDEDGVVRSDTEGRPATTISNTHRIEELGSDEDEVDEEANEIQKLMLGMERELNEAGALNLDPTPNKVSTLGGKTPAAEASNKDENWEDESDGENVDIDFNLAKNLLESFKSQAGMPGPGSNLMGLMGMQLPRDEDEHHISKPT</sequence>
<name>A0A370TDH6_9HELO</name>
<feature type="region of interest" description="Disordered" evidence="1">
    <location>
        <begin position="606"/>
        <end position="639"/>
    </location>
</feature>
<dbReference type="GO" id="GO:0005634">
    <property type="term" value="C:nucleus"/>
    <property type="evidence" value="ECO:0007669"/>
    <property type="project" value="TreeGrafter"/>
</dbReference>
<dbReference type="Pfam" id="PF07093">
    <property type="entry name" value="SGT1"/>
    <property type="match status" value="1"/>
</dbReference>
<feature type="compositionally biased region" description="Acidic residues" evidence="1">
    <location>
        <begin position="581"/>
        <end position="590"/>
    </location>
</feature>
<feature type="compositionally biased region" description="Acidic residues" evidence="1">
    <location>
        <begin position="452"/>
        <end position="479"/>
    </location>
</feature>
<gene>
    <name evidence="2" type="ORF">BP5553_08961</name>
</gene>
<proteinExistence type="predicted"/>
<evidence type="ECO:0000313" key="2">
    <source>
        <dbReference type="EMBL" id="RDL32505.1"/>
    </source>
</evidence>
<dbReference type="PANTHER" id="PTHR13060:SF0">
    <property type="entry name" value="PROTEIN ECDYSONELESS HOMOLOG"/>
    <property type="match status" value="1"/>
</dbReference>
<dbReference type="PANTHER" id="PTHR13060">
    <property type="entry name" value="SGT1 PROTEIN HSGT1 SUPPRESSOR OF GCR2"/>
    <property type="match status" value="1"/>
</dbReference>
<dbReference type="RefSeq" id="XP_031866227.1">
    <property type="nucleotide sequence ID" value="XM_032017584.1"/>
</dbReference>
<accession>A0A370TDH6</accession>
<feature type="region of interest" description="Disordered" evidence="1">
    <location>
        <begin position="442"/>
        <end position="479"/>
    </location>
</feature>
<feature type="region of interest" description="Disordered" evidence="1">
    <location>
        <begin position="492"/>
        <end position="518"/>
    </location>
</feature>
<dbReference type="AlphaFoldDB" id="A0A370TDH6"/>
<reference evidence="2 3" key="1">
    <citation type="journal article" date="2018" name="IMA Fungus">
        <title>IMA Genome-F 9: Draft genome sequence of Annulohypoxylon stygium, Aspergillus mulundensis, Berkeleyomyces basicola (syn. Thielaviopsis basicola), Ceratocystis smalleyi, two Cercospora beticola strains, Coleophoma cylindrospora, Fusarium fracticaudum, Phialophora cf. hyalina, and Morchella septimelata.</title>
        <authorList>
            <person name="Wingfield B.D."/>
            <person name="Bills G.F."/>
            <person name="Dong Y."/>
            <person name="Huang W."/>
            <person name="Nel W.J."/>
            <person name="Swalarsk-Parry B.S."/>
            <person name="Vaghefi N."/>
            <person name="Wilken P.M."/>
            <person name="An Z."/>
            <person name="de Beer Z.W."/>
            <person name="De Vos L."/>
            <person name="Chen L."/>
            <person name="Duong T.A."/>
            <person name="Gao Y."/>
            <person name="Hammerbacher A."/>
            <person name="Kikkert J.R."/>
            <person name="Li Y."/>
            <person name="Li H."/>
            <person name="Li K."/>
            <person name="Li Q."/>
            <person name="Liu X."/>
            <person name="Ma X."/>
            <person name="Naidoo K."/>
            <person name="Pethybridge S.J."/>
            <person name="Sun J."/>
            <person name="Steenkamp E.T."/>
            <person name="van der Nest M.A."/>
            <person name="van Wyk S."/>
            <person name="Wingfield M.J."/>
            <person name="Xiong C."/>
            <person name="Yue Q."/>
            <person name="Zhang X."/>
        </authorList>
    </citation>
    <scope>NUCLEOTIDE SEQUENCE [LARGE SCALE GENOMIC DNA]</scope>
    <source>
        <strain evidence="2 3">BP 5553</strain>
    </source>
</reference>
<dbReference type="InterPro" id="IPR010770">
    <property type="entry name" value="Ecd"/>
</dbReference>
<feature type="compositionally biased region" description="Basic and acidic residues" evidence="1">
    <location>
        <begin position="627"/>
        <end position="639"/>
    </location>
</feature>
<evidence type="ECO:0000313" key="3">
    <source>
        <dbReference type="Proteomes" id="UP000254866"/>
    </source>
</evidence>
<dbReference type="STRING" id="2656787.A0A370TDH6"/>
<keyword evidence="3" id="KW-1185">Reference proteome</keyword>
<feature type="region of interest" description="Disordered" evidence="1">
    <location>
        <begin position="400"/>
        <end position="430"/>
    </location>
</feature>
<dbReference type="EMBL" id="NPIC01000010">
    <property type="protein sequence ID" value="RDL32505.1"/>
    <property type="molecule type" value="Genomic_DNA"/>
</dbReference>
<protein>
    <submittedName>
        <fullName evidence="2">Uncharacterized protein</fullName>
    </submittedName>
</protein>